<feature type="compositionally biased region" description="Polar residues" evidence="1">
    <location>
        <begin position="35"/>
        <end position="49"/>
    </location>
</feature>
<feature type="non-terminal residue" evidence="2">
    <location>
        <position position="1"/>
    </location>
</feature>
<evidence type="ECO:0000313" key="3">
    <source>
        <dbReference type="Proteomes" id="UP000663828"/>
    </source>
</evidence>
<proteinExistence type="predicted"/>
<dbReference type="AlphaFoldDB" id="A0A816HKE5"/>
<reference evidence="2" key="1">
    <citation type="submission" date="2021-02" db="EMBL/GenBank/DDBJ databases">
        <authorList>
            <person name="Nowell W R."/>
        </authorList>
    </citation>
    <scope>NUCLEOTIDE SEQUENCE</scope>
</reference>
<evidence type="ECO:0000256" key="1">
    <source>
        <dbReference type="SAM" id="MobiDB-lite"/>
    </source>
</evidence>
<keyword evidence="3" id="KW-1185">Reference proteome</keyword>
<feature type="non-terminal residue" evidence="2">
    <location>
        <position position="189"/>
    </location>
</feature>
<name>A0A816HKE5_ADIRI</name>
<evidence type="ECO:0000313" key="2">
    <source>
        <dbReference type="EMBL" id="CAF1688534.1"/>
    </source>
</evidence>
<gene>
    <name evidence="2" type="ORF">XAT740_LOCUS62898</name>
</gene>
<dbReference type="Proteomes" id="UP000663828">
    <property type="component" value="Unassembled WGS sequence"/>
</dbReference>
<feature type="region of interest" description="Disordered" evidence="1">
    <location>
        <begin position="1"/>
        <end position="63"/>
    </location>
</feature>
<comment type="caution">
    <text evidence="2">The sequence shown here is derived from an EMBL/GenBank/DDBJ whole genome shotgun (WGS) entry which is preliminary data.</text>
</comment>
<sequence length="189" mass="19963">ITAPKKTTSGDMPSTEHLQPEYVLESRTPADVTTALPSTSSTAQVQEQPESAAEALPVPQQHNLLPLTAMPAETQTTSQPSVPEAIVQSVLAAAFQHADATEVEELLENIAAIPTSATPPPPSNTTQFMHTSHEHTVEPTPLIETVTTILQSTEPALPTSLNSTEQQLTDASISATPPINLAQAEALQH</sequence>
<feature type="compositionally biased region" description="Polar residues" evidence="1">
    <location>
        <begin position="1"/>
        <end position="12"/>
    </location>
</feature>
<dbReference type="EMBL" id="CAJNOR010018405">
    <property type="protein sequence ID" value="CAF1688534.1"/>
    <property type="molecule type" value="Genomic_DNA"/>
</dbReference>
<organism evidence="2 3">
    <name type="scientific">Adineta ricciae</name>
    <name type="common">Rotifer</name>
    <dbReference type="NCBI Taxonomy" id="249248"/>
    <lineage>
        <taxon>Eukaryota</taxon>
        <taxon>Metazoa</taxon>
        <taxon>Spiralia</taxon>
        <taxon>Gnathifera</taxon>
        <taxon>Rotifera</taxon>
        <taxon>Eurotatoria</taxon>
        <taxon>Bdelloidea</taxon>
        <taxon>Adinetida</taxon>
        <taxon>Adinetidae</taxon>
        <taxon>Adineta</taxon>
    </lineage>
</organism>
<accession>A0A816HKE5</accession>
<protein>
    <submittedName>
        <fullName evidence="2">Uncharacterized protein</fullName>
    </submittedName>
</protein>